<dbReference type="GO" id="GO:0030288">
    <property type="term" value="C:outer membrane-bounded periplasmic space"/>
    <property type="evidence" value="ECO:0007669"/>
    <property type="project" value="TreeGrafter"/>
</dbReference>
<comment type="subcellular location">
    <subcellularLocation>
        <location evidence="1">Cell envelope</location>
    </subcellularLocation>
</comment>
<evidence type="ECO:0000256" key="1">
    <source>
        <dbReference type="ARBA" id="ARBA00004196"/>
    </source>
</evidence>
<protein>
    <recommendedName>
        <fullName evidence="3">Periplasmic binding protein domain-containing protein</fullName>
    </recommendedName>
</protein>
<dbReference type="AlphaFoldDB" id="A0A645IGI4"/>
<evidence type="ECO:0000256" key="2">
    <source>
        <dbReference type="ARBA" id="ARBA00007639"/>
    </source>
</evidence>
<accession>A0A645IGI4</accession>
<dbReference type="PANTHER" id="PTHR30036:SF7">
    <property type="entry name" value="ABC TRANSPORTER PERIPLASMIC-BINDING PROTEIN YPHF"/>
    <property type="match status" value="1"/>
</dbReference>
<dbReference type="SUPFAM" id="SSF53822">
    <property type="entry name" value="Periplasmic binding protein-like I"/>
    <property type="match status" value="1"/>
</dbReference>
<dbReference type="Pfam" id="PF13407">
    <property type="entry name" value="Peripla_BP_4"/>
    <property type="match status" value="1"/>
</dbReference>
<comment type="similarity">
    <text evidence="2">Belongs to the bacterial solute-binding protein 2 family.</text>
</comment>
<dbReference type="InterPro" id="IPR050555">
    <property type="entry name" value="Bact_Solute-Bind_Prot2"/>
</dbReference>
<feature type="domain" description="Periplasmic binding protein" evidence="3">
    <location>
        <begin position="3"/>
        <end position="112"/>
    </location>
</feature>
<dbReference type="InterPro" id="IPR028082">
    <property type="entry name" value="Peripla_BP_I"/>
</dbReference>
<dbReference type="InterPro" id="IPR025997">
    <property type="entry name" value="SBP_2_dom"/>
</dbReference>
<sequence>MSKQRTDGFLSQTQDLIDVVQDVDAWDADKSVGVAADVMNAHPDLDLIFCANEGGTVGTVMAVKNAGKQIPVFGIDASEQLCNMMLDPDDILQAVCGQDPISLGETSMTNLCLCMIGREYQTGIKLPGVPLTRKNPDEIRAYIANLKSVLAE</sequence>
<evidence type="ECO:0000259" key="3">
    <source>
        <dbReference type="Pfam" id="PF13407"/>
    </source>
</evidence>
<organism evidence="4">
    <name type="scientific">bioreactor metagenome</name>
    <dbReference type="NCBI Taxonomy" id="1076179"/>
    <lineage>
        <taxon>unclassified sequences</taxon>
        <taxon>metagenomes</taxon>
        <taxon>ecological metagenomes</taxon>
    </lineage>
</organism>
<dbReference type="EMBL" id="VSSQ01114552">
    <property type="protein sequence ID" value="MPN50395.1"/>
    <property type="molecule type" value="Genomic_DNA"/>
</dbReference>
<dbReference type="Gene3D" id="3.40.50.2300">
    <property type="match status" value="1"/>
</dbReference>
<comment type="caution">
    <text evidence="4">The sequence shown here is derived from an EMBL/GenBank/DDBJ whole genome shotgun (WGS) entry which is preliminary data.</text>
</comment>
<proteinExistence type="inferred from homology"/>
<dbReference type="PANTHER" id="PTHR30036">
    <property type="entry name" value="D-XYLOSE-BINDING PERIPLASMIC PROTEIN"/>
    <property type="match status" value="1"/>
</dbReference>
<dbReference type="GO" id="GO:0030246">
    <property type="term" value="F:carbohydrate binding"/>
    <property type="evidence" value="ECO:0007669"/>
    <property type="project" value="TreeGrafter"/>
</dbReference>
<reference evidence="4" key="1">
    <citation type="submission" date="2019-08" db="EMBL/GenBank/DDBJ databases">
        <authorList>
            <person name="Kucharzyk K."/>
            <person name="Murdoch R.W."/>
            <person name="Higgins S."/>
            <person name="Loffler F."/>
        </authorList>
    </citation>
    <scope>NUCLEOTIDE SEQUENCE</scope>
</reference>
<evidence type="ECO:0000313" key="4">
    <source>
        <dbReference type="EMBL" id="MPN50395.1"/>
    </source>
</evidence>
<gene>
    <name evidence="4" type="ORF">SDC9_198021</name>
</gene>
<name>A0A645IGI4_9ZZZZ</name>